<dbReference type="Proteomes" id="UP000019681">
    <property type="component" value="Unassembled WGS sequence"/>
</dbReference>
<dbReference type="AlphaFoldDB" id="A0A017RVT6"/>
<sequence length="429" mass="47188">MAEVSGTIEKLAGVQQEFKENEKLIMGLQTFLNPENAKYMGDVFQQLVSMKQDLDANKQNLLAVKLLLANVNNPETKETLAKIAVLQKDIEKAKPLIVSINSNLTPEAISKLQDTPKLVEQLLSMQNTLKTNEQILKAAQSALNDGNIKLANDLINAIPTLSDGVNKLYEGSMKLNDGIVELADGSRELHEKLQDGADELNANLVNTSEEMGNFISEPVGMDVKPINPVKDYGTGFTPYFIPLSLWVGAIMMFFIITEKVDNDINASSASVVLGKFLSYSFIGVLQAVLASIVVLTLGLKPNNIVLYFVFNIFMSLVFIAIIQSLIFLLGQAGRLLSIVLLILQLTSCAGTFPLEVVPKFFKVLNPFMPFTYCVSALREIISGVNYSVLTKDITILALIMLVFLLISMLMKGHADKVQARIQERKQSIA</sequence>
<dbReference type="Pfam" id="PF12698">
    <property type="entry name" value="ABC2_membrane_3"/>
    <property type="match status" value="1"/>
</dbReference>
<evidence type="ECO:0000256" key="3">
    <source>
        <dbReference type="ARBA" id="ARBA00022989"/>
    </source>
</evidence>
<dbReference type="RefSeq" id="WP_051515004.1">
    <property type="nucleotide sequence ID" value="NZ_AZQP01000015.1"/>
</dbReference>
<dbReference type="PANTHER" id="PTHR43077">
    <property type="entry name" value="TRANSPORT PERMEASE YVFS-RELATED"/>
    <property type="match status" value="1"/>
</dbReference>
<keyword evidence="8" id="KW-1185">Reference proteome</keyword>
<protein>
    <recommendedName>
        <fullName evidence="6">ABC-2 type transporter transmembrane domain-containing protein</fullName>
    </recommendedName>
</protein>
<dbReference type="PANTHER" id="PTHR43077:SF5">
    <property type="entry name" value="PHAGE INFECTION PROTEIN"/>
    <property type="match status" value="1"/>
</dbReference>
<comment type="caution">
    <text evidence="7">The sequence shown here is derived from an EMBL/GenBank/DDBJ whole genome shotgun (WGS) entry which is preliminary data.</text>
</comment>
<keyword evidence="4 5" id="KW-0472">Membrane</keyword>
<comment type="subcellular location">
    <subcellularLocation>
        <location evidence="1">Membrane</location>
        <topology evidence="1">Multi-pass membrane protein</topology>
    </subcellularLocation>
</comment>
<feature type="domain" description="ABC-2 type transporter transmembrane" evidence="6">
    <location>
        <begin position="102"/>
        <end position="408"/>
    </location>
</feature>
<dbReference type="InterPro" id="IPR023908">
    <property type="entry name" value="xxxLxxG_rpt"/>
</dbReference>
<dbReference type="NCBIfam" id="TIGR03057">
    <property type="entry name" value="xxxLxxG_by_4"/>
    <property type="match status" value="1"/>
</dbReference>
<feature type="transmembrane region" description="Helical" evidence="5">
    <location>
        <begin position="304"/>
        <end position="328"/>
    </location>
</feature>
<dbReference type="EMBL" id="AZQP01000015">
    <property type="protein sequence ID" value="EYE88721.1"/>
    <property type="molecule type" value="Genomic_DNA"/>
</dbReference>
<feature type="transmembrane region" description="Helical" evidence="5">
    <location>
        <begin position="276"/>
        <end position="298"/>
    </location>
</feature>
<gene>
    <name evidence="7" type="ORF">Q428_06440</name>
</gene>
<dbReference type="InterPro" id="IPR051328">
    <property type="entry name" value="T7SS_ABC-Transporter"/>
</dbReference>
<dbReference type="NCBIfam" id="TIGR03062">
    <property type="entry name" value="pip_yhgE_Cterm"/>
    <property type="match status" value="1"/>
</dbReference>
<proteinExistence type="predicted"/>
<evidence type="ECO:0000256" key="1">
    <source>
        <dbReference type="ARBA" id="ARBA00004141"/>
    </source>
</evidence>
<feature type="transmembrane region" description="Helical" evidence="5">
    <location>
        <begin position="335"/>
        <end position="354"/>
    </location>
</feature>
<dbReference type="InterPro" id="IPR017501">
    <property type="entry name" value="Phage_infect_YhgE_C"/>
</dbReference>
<accession>A0A017RVT6</accession>
<evidence type="ECO:0000256" key="5">
    <source>
        <dbReference type="SAM" id="Phobius"/>
    </source>
</evidence>
<keyword evidence="3 5" id="KW-1133">Transmembrane helix</keyword>
<dbReference type="GO" id="GO:0140359">
    <property type="term" value="F:ABC-type transporter activity"/>
    <property type="evidence" value="ECO:0007669"/>
    <property type="project" value="InterPro"/>
</dbReference>
<evidence type="ECO:0000256" key="4">
    <source>
        <dbReference type="ARBA" id="ARBA00023136"/>
    </source>
</evidence>
<feature type="transmembrane region" description="Helical" evidence="5">
    <location>
        <begin position="393"/>
        <end position="410"/>
    </location>
</feature>
<organism evidence="7 8">
    <name type="scientific">Fervidicella metallireducens AeB</name>
    <dbReference type="NCBI Taxonomy" id="1403537"/>
    <lineage>
        <taxon>Bacteria</taxon>
        <taxon>Bacillati</taxon>
        <taxon>Bacillota</taxon>
        <taxon>Clostridia</taxon>
        <taxon>Eubacteriales</taxon>
        <taxon>Clostridiaceae</taxon>
        <taxon>Fervidicella</taxon>
    </lineage>
</organism>
<dbReference type="STRING" id="1403537.Q428_06440"/>
<feature type="transmembrane region" description="Helical" evidence="5">
    <location>
        <begin position="236"/>
        <end position="256"/>
    </location>
</feature>
<evidence type="ECO:0000313" key="7">
    <source>
        <dbReference type="EMBL" id="EYE88721.1"/>
    </source>
</evidence>
<name>A0A017RVT6_9CLOT</name>
<dbReference type="InterPro" id="IPR013525">
    <property type="entry name" value="ABC2_TM"/>
</dbReference>
<keyword evidence="2 5" id="KW-0812">Transmembrane</keyword>
<dbReference type="OrthoDB" id="9811483at2"/>
<reference evidence="7 8" key="1">
    <citation type="journal article" date="2014" name="Genome Announc.">
        <title>Draft Genome Sequence of Fervidicella metallireducens Strain AeBT, an Iron-Reducing Thermoanaerobe from the Great Artesian Basin.</title>
        <authorList>
            <person name="Patel B.K."/>
        </authorList>
    </citation>
    <scope>NUCLEOTIDE SEQUENCE [LARGE SCALE GENOMIC DNA]</scope>
    <source>
        <strain evidence="7 8">AeB</strain>
    </source>
</reference>
<evidence type="ECO:0000259" key="6">
    <source>
        <dbReference type="Pfam" id="PF12698"/>
    </source>
</evidence>
<evidence type="ECO:0000313" key="8">
    <source>
        <dbReference type="Proteomes" id="UP000019681"/>
    </source>
</evidence>
<evidence type="ECO:0000256" key="2">
    <source>
        <dbReference type="ARBA" id="ARBA00022692"/>
    </source>
</evidence>
<dbReference type="GO" id="GO:0016020">
    <property type="term" value="C:membrane"/>
    <property type="evidence" value="ECO:0007669"/>
    <property type="project" value="UniProtKB-SubCell"/>
</dbReference>